<proteinExistence type="predicted"/>
<protein>
    <submittedName>
        <fullName evidence="2">SprT-like family protein</fullName>
    </submittedName>
</protein>
<evidence type="ECO:0000259" key="1">
    <source>
        <dbReference type="SMART" id="SM00731"/>
    </source>
</evidence>
<dbReference type="EMBL" id="FZNK01000009">
    <property type="protein sequence ID" value="SNR67312.1"/>
    <property type="molecule type" value="Genomic_DNA"/>
</dbReference>
<feature type="domain" description="SprT-like" evidence="1">
    <location>
        <begin position="27"/>
        <end position="192"/>
    </location>
</feature>
<sequence length="270" mass="30501">MHRKPDLLCLVEESESIVTAGDIGDLHELSRRAREYANEVVFGDEWPLTPDHVNLSRVAFETSTRMTRQHGVCSSDGRGNCTIRLSEQTSDRAGFEALRETIRHELVHVYQHQTSSVDTGHGDSFKQWVEPLDLSGRCSTHYEKQPADYKYRFYCVDGCGFIGGRHRWSTAVARAIEGTQVCGTCDAQLRVEGPDGVLDEVPEWRDGTLFDEDDLQYRFYCENCGLIGGRRQMCKTVRRVVYGATICEHCGSLEIETRDESGNVITPDDL</sequence>
<gene>
    <name evidence="2" type="ORF">SAMN06266787_10970</name>
</gene>
<dbReference type="InterPro" id="IPR006640">
    <property type="entry name" value="SprT-like_domain"/>
</dbReference>
<dbReference type="AlphaFoldDB" id="A0A238Y8N4"/>
<evidence type="ECO:0000313" key="2">
    <source>
        <dbReference type="EMBL" id="SNR67312.1"/>
    </source>
</evidence>
<organism evidence="2 3">
    <name type="scientific">Halorubrum ezzemoulense</name>
    <name type="common">Halorubrum chaoviator</name>
    <dbReference type="NCBI Taxonomy" id="337243"/>
    <lineage>
        <taxon>Archaea</taxon>
        <taxon>Methanobacteriati</taxon>
        <taxon>Methanobacteriota</taxon>
        <taxon>Stenosarchaea group</taxon>
        <taxon>Halobacteria</taxon>
        <taxon>Halobacteriales</taxon>
        <taxon>Haloferacaceae</taxon>
        <taxon>Halorubrum</taxon>
    </lineage>
</organism>
<dbReference type="SMART" id="SM00731">
    <property type="entry name" value="SprT"/>
    <property type="match status" value="1"/>
</dbReference>
<dbReference type="Pfam" id="PF10263">
    <property type="entry name" value="SprT-like"/>
    <property type="match status" value="1"/>
</dbReference>
<dbReference type="GO" id="GO:0006950">
    <property type="term" value="P:response to stress"/>
    <property type="evidence" value="ECO:0007669"/>
    <property type="project" value="UniProtKB-ARBA"/>
</dbReference>
<accession>A0A238Y8N4</accession>
<name>A0A238Y8N4_HALEZ</name>
<reference evidence="2 3" key="1">
    <citation type="submission" date="2017-06" db="EMBL/GenBank/DDBJ databases">
        <authorList>
            <person name="Kim H.J."/>
            <person name="Triplett B.A."/>
        </authorList>
    </citation>
    <scope>NUCLEOTIDE SEQUENCE [LARGE SCALE GENOMIC DNA]</scope>
    <source>
        <strain evidence="2 3">DSM 19316</strain>
    </source>
</reference>
<dbReference type="Proteomes" id="UP000198297">
    <property type="component" value="Unassembled WGS sequence"/>
</dbReference>
<evidence type="ECO:0000313" key="3">
    <source>
        <dbReference type="Proteomes" id="UP000198297"/>
    </source>
</evidence>